<evidence type="ECO:0000256" key="9">
    <source>
        <dbReference type="ARBA" id="ARBA00022786"/>
    </source>
</evidence>
<proteinExistence type="inferred from homology"/>
<dbReference type="InterPro" id="IPR035985">
    <property type="entry name" value="Ubiquitin-activating_enz"/>
</dbReference>
<name>A0AA88CMP9_FICCA</name>
<dbReference type="NCBIfam" id="TIGR01408">
    <property type="entry name" value="Ube1"/>
    <property type="match status" value="1"/>
</dbReference>
<evidence type="ECO:0000259" key="16">
    <source>
        <dbReference type="SMART" id="SM00985"/>
    </source>
</evidence>
<dbReference type="PROSITE" id="PS00865">
    <property type="entry name" value="UBIQUITIN_ACTIVAT_2"/>
    <property type="match status" value="1"/>
</dbReference>
<organism evidence="17 18">
    <name type="scientific">Ficus carica</name>
    <name type="common">Common fig</name>
    <dbReference type="NCBI Taxonomy" id="3494"/>
    <lineage>
        <taxon>Eukaryota</taxon>
        <taxon>Viridiplantae</taxon>
        <taxon>Streptophyta</taxon>
        <taxon>Embryophyta</taxon>
        <taxon>Tracheophyta</taxon>
        <taxon>Spermatophyta</taxon>
        <taxon>Magnoliopsida</taxon>
        <taxon>eudicotyledons</taxon>
        <taxon>Gunneridae</taxon>
        <taxon>Pentapetalae</taxon>
        <taxon>rosids</taxon>
        <taxon>fabids</taxon>
        <taxon>Rosales</taxon>
        <taxon>Moraceae</taxon>
        <taxon>Ficeae</taxon>
        <taxon>Ficus</taxon>
    </lineage>
</organism>
<comment type="pathway">
    <text evidence="3">Protein modification; protein ubiquitination.</text>
</comment>
<dbReference type="FunFam" id="1.10.10.2660:FF:000002">
    <property type="entry name" value="Ubiquitin-activating enzyme E1 2"/>
    <property type="match status" value="1"/>
</dbReference>
<dbReference type="FunFam" id="3.40.50.12550:FF:000001">
    <property type="entry name" value="Ubiquitin-activating enzyme E1 1"/>
    <property type="match status" value="1"/>
</dbReference>
<dbReference type="FunFam" id="3.10.290.60:FF:000001">
    <property type="entry name" value="Ubiquitin-activating enzyme E1 2"/>
    <property type="match status" value="1"/>
</dbReference>
<keyword evidence="15" id="KW-0732">Signal</keyword>
<evidence type="ECO:0000256" key="1">
    <source>
        <dbReference type="ARBA" id="ARBA00000488"/>
    </source>
</evidence>
<dbReference type="PROSITE" id="PS00536">
    <property type="entry name" value="UBIQUITIN_ACTIVAT_1"/>
    <property type="match status" value="1"/>
</dbReference>
<evidence type="ECO:0000313" key="17">
    <source>
        <dbReference type="EMBL" id="GMN23620.1"/>
    </source>
</evidence>
<dbReference type="SMART" id="SM00985">
    <property type="entry name" value="UBA_e1_C"/>
    <property type="match status" value="1"/>
</dbReference>
<dbReference type="EMBL" id="BTGU01000001">
    <property type="protein sequence ID" value="GMN23620.1"/>
    <property type="molecule type" value="Genomic_DNA"/>
</dbReference>
<dbReference type="PANTHER" id="PTHR10953:SF215">
    <property type="entry name" value="UBIQUITIN-ACTIVATING ENZYME E1 1"/>
    <property type="match status" value="1"/>
</dbReference>
<feature type="active site" description="Glycyl thioester intermediate" evidence="11">
    <location>
        <position position="721"/>
    </location>
</feature>
<dbReference type="Gene3D" id="3.50.50.80">
    <property type="entry name" value="Ubiquitin-activating enzyme E1, inactive adenylation domain, subdomain 1"/>
    <property type="match status" value="1"/>
</dbReference>
<dbReference type="InterPro" id="IPR018965">
    <property type="entry name" value="Ub-activating_enz_E1_C"/>
</dbReference>
<dbReference type="GO" id="GO:0006511">
    <property type="term" value="P:ubiquitin-dependent protein catabolic process"/>
    <property type="evidence" value="ECO:0007669"/>
    <property type="project" value="TreeGrafter"/>
</dbReference>
<feature type="domain" description="Ubiquitin-activating enzyme E1 C-terminal" evidence="16">
    <location>
        <begin position="990"/>
        <end position="1113"/>
    </location>
</feature>
<dbReference type="Proteomes" id="UP001187192">
    <property type="component" value="Unassembled WGS sequence"/>
</dbReference>
<dbReference type="GO" id="GO:0005524">
    <property type="term" value="F:ATP binding"/>
    <property type="evidence" value="ECO:0007669"/>
    <property type="project" value="UniProtKB-KW"/>
</dbReference>
<evidence type="ECO:0000256" key="15">
    <source>
        <dbReference type="SAM" id="SignalP"/>
    </source>
</evidence>
<dbReference type="GO" id="GO:0005634">
    <property type="term" value="C:nucleus"/>
    <property type="evidence" value="ECO:0007669"/>
    <property type="project" value="TreeGrafter"/>
</dbReference>
<dbReference type="InterPro" id="IPR033127">
    <property type="entry name" value="UBQ-activ_enz_E1_Cys_AS"/>
</dbReference>
<dbReference type="InterPro" id="IPR018075">
    <property type="entry name" value="UBQ-activ_enz_E1"/>
</dbReference>
<dbReference type="PRINTS" id="PR01849">
    <property type="entry name" value="UBIQUITINACT"/>
</dbReference>
<evidence type="ECO:0000256" key="12">
    <source>
        <dbReference type="RuleBase" id="RU000519"/>
    </source>
</evidence>
<evidence type="ECO:0000256" key="13">
    <source>
        <dbReference type="SAM" id="MobiDB-lite"/>
    </source>
</evidence>
<keyword evidence="14" id="KW-1133">Transmembrane helix</keyword>
<evidence type="ECO:0000256" key="6">
    <source>
        <dbReference type="ARBA" id="ARBA00012990"/>
    </source>
</evidence>
<dbReference type="Gene3D" id="2.40.30.180">
    <property type="entry name" value="Ubiquitin-activating enzyme E1, FCCH domain"/>
    <property type="match status" value="1"/>
</dbReference>
<keyword evidence="14" id="KW-0812">Transmembrane</keyword>
<evidence type="ECO:0000256" key="8">
    <source>
        <dbReference type="ARBA" id="ARBA00022741"/>
    </source>
</evidence>
<sequence length="1118" mass="123723">MPRLGFGLLLLAMAPIVVVLALRSFAGYDARAASSLSLILLLVVLAMTMKFSGVFSGLLHCMIPRKRGATAEEDSSDSGGDSNGTSSDGRSAVKKRRIGAGETAAKKGGENSGAGAGEEREQLAVSMANLRDANSVDIDEDLHSRQLAVYGRDTMRRLFASKVLVSGMQGLGAEIAKNLILAGVKSVTLHDEGNVELWDLSANFIFSESDLGKNRALASVQKLQELNNAVVVQTLTTKLTKEQLSDFQAVVFTDINLEKAIEFDDYCHNHQPPIAFLKSEVRGLFGNVFCDFGPEFTVVDVDGEEPHTGIIASISNDNPALVSCVDDERLEFQDGDLVVFSEVQGMKELNDGKPRKIKNARRYSFVLEEDTTNFGAHEKGGIVTQVKQPKVLKFKPLREALNDPGDFLLSDFSKFDRPPLLHLAFQALDKFTLELGRFTVAGSEEDAQKLISIAGDINENLGNGRLEDINTKLLQHFAFGAKAVLNPMAAMFGGIVGQEVLKACSGKFHPIFQFFYFDSVESLPTKPLEYSEFRPLNSRYDAQISVFGSTLQKKLEDATVFIVGSGALGCEFLKNVALMGVSCGNQGKLTVTDDDVIEKSNLSRQFLFRDWNIGQAKSTVAASAAATINPRLNIEALQNRVGPETENVFDDAFWENISVVINALDNVNARLYVDQRCLYFQKPLLESGTLGAKCNTQMVIPHLTENYGASRDPPEKQAPMCTVHSFPHNIDHCLTWARSEFEGLLEKTPTEVNAYLSNPSKYAAAMRNAGDAQARDNLEHIVECLEKEKCQTFQDCVSWARLKFEDYFCTRVKQLIYTFPEDAVTSTGAPFWSAPKRFPHPLQFSSTDPAHLHFVTAASILRAETFGIQIPDWVKNPQKMAEAVDRVTVPEFHPKEGVKIETDEKATNVNTAASVDDARDNDANYHMDLIAGLANMRARNYGIPEVDKLKAKFIAGRIIPAIATSTAMTTGLACLELYKVLDGGHKLEDYRNTFANLALPLFSMAEPVPAKVVKHHDMKWTVWDRWILKDNPTLRELLEWLKKHKGLNAYSVSCGNCLLYNNLFPRHNDRMDKKVVDLARDVAKVDLPPNRHHLDVVVACEDDDDNDVDIPLISIYFR</sequence>
<comment type="similarity">
    <text evidence="4 12">Belongs to the ubiquitin-activating E1 family.</text>
</comment>
<keyword evidence="18" id="KW-1185">Reference proteome</keyword>
<dbReference type="AlphaFoldDB" id="A0AA88CMP9"/>
<dbReference type="InterPro" id="IPR042063">
    <property type="entry name" value="Ubi_acti_E1_SCCH"/>
</dbReference>
<dbReference type="Pfam" id="PF00899">
    <property type="entry name" value="ThiF"/>
    <property type="match status" value="2"/>
</dbReference>
<comment type="caution">
    <text evidence="17">The sequence shown here is derived from an EMBL/GenBank/DDBJ whole genome shotgun (WGS) entry which is preliminary data.</text>
</comment>
<evidence type="ECO:0000256" key="11">
    <source>
        <dbReference type="PROSITE-ProRule" id="PRU10132"/>
    </source>
</evidence>
<keyword evidence="8 12" id="KW-0547">Nucleotide-binding</keyword>
<dbReference type="Gene3D" id="3.40.50.12550">
    <property type="entry name" value="Ubiquitin-activating enzyme E1, inactive adenylation domain, subdomain 2"/>
    <property type="match status" value="1"/>
</dbReference>
<reference evidence="17" key="1">
    <citation type="submission" date="2023-07" db="EMBL/GenBank/DDBJ databases">
        <title>draft genome sequence of fig (Ficus carica).</title>
        <authorList>
            <person name="Takahashi T."/>
            <person name="Nishimura K."/>
        </authorList>
    </citation>
    <scope>NUCLEOTIDE SEQUENCE</scope>
</reference>
<evidence type="ECO:0000256" key="10">
    <source>
        <dbReference type="ARBA" id="ARBA00022840"/>
    </source>
</evidence>
<keyword evidence="14" id="KW-0472">Membrane</keyword>
<dbReference type="Pfam" id="PF10585">
    <property type="entry name" value="UBA_E1_SCCH"/>
    <property type="match status" value="2"/>
</dbReference>
<evidence type="ECO:0000256" key="14">
    <source>
        <dbReference type="SAM" id="Phobius"/>
    </source>
</evidence>
<evidence type="ECO:0000256" key="3">
    <source>
        <dbReference type="ARBA" id="ARBA00004906"/>
    </source>
</evidence>
<comment type="catalytic activity">
    <reaction evidence="1">
        <text>ATP + ubiquitin + [E1 ubiquitin-activating enzyme]-L-cysteine = AMP + diphosphate + S-ubiquitinyl-[E1 ubiquitin-activating enzyme]-L-cysteine.</text>
        <dbReference type="EC" id="6.2.1.45"/>
    </reaction>
</comment>
<dbReference type="InterPro" id="IPR000594">
    <property type="entry name" value="ThiF_NAD_FAD-bd"/>
</dbReference>
<dbReference type="GO" id="GO:0004839">
    <property type="term" value="F:ubiquitin activating enzyme activity"/>
    <property type="evidence" value="ECO:0007669"/>
    <property type="project" value="UniProtKB-EC"/>
</dbReference>
<dbReference type="PANTHER" id="PTHR10953">
    <property type="entry name" value="UBIQUITIN-ACTIVATING ENZYME E1"/>
    <property type="match status" value="1"/>
</dbReference>
<dbReference type="Pfam" id="PF09358">
    <property type="entry name" value="E1_UFD"/>
    <property type="match status" value="1"/>
</dbReference>
<comment type="function">
    <text evidence="2">Activates ubiquitin by first adenylating its C-terminal glycine residue with ATP, and thereafter linking this residue to the side chain of a cysteine residue in E1, yielding a ubiquitin-E1 thioester and free AMP.</text>
</comment>
<keyword evidence="9 12" id="KW-0833">Ubl conjugation pathway</keyword>
<dbReference type="Gene3D" id="3.40.50.720">
    <property type="entry name" value="NAD(P)-binding Rossmann-like Domain"/>
    <property type="match status" value="1"/>
</dbReference>
<dbReference type="Gene3D" id="3.10.290.60">
    <property type="entry name" value="Ubiquitin-activating enzyme E1, UFD domain"/>
    <property type="match status" value="1"/>
</dbReference>
<gene>
    <name evidence="17" type="ORF">TIFTF001_000188</name>
</gene>
<dbReference type="EC" id="6.2.1.45" evidence="6"/>
<feature type="compositionally biased region" description="Low complexity" evidence="13">
    <location>
        <begin position="77"/>
        <end position="90"/>
    </location>
</feature>
<dbReference type="GO" id="GO:0004842">
    <property type="term" value="F:ubiquitin-protein transferase activity"/>
    <property type="evidence" value="ECO:0007669"/>
    <property type="project" value="UniProtKB-ARBA"/>
</dbReference>
<evidence type="ECO:0000256" key="5">
    <source>
        <dbReference type="ARBA" id="ARBA00011245"/>
    </source>
</evidence>
<dbReference type="FunFam" id="3.40.50.720:FF:000015">
    <property type="entry name" value="Ubiquitin-activating enzyme E1 1"/>
    <property type="match status" value="1"/>
</dbReference>
<accession>A0AA88CMP9</accession>
<feature type="chain" id="PRO_5041652856" description="E1 ubiquitin-activating enzyme" evidence="15">
    <location>
        <begin position="22"/>
        <end position="1118"/>
    </location>
</feature>
<evidence type="ECO:0000313" key="18">
    <source>
        <dbReference type="Proteomes" id="UP001187192"/>
    </source>
</evidence>
<dbReference type="CDD" id="cd01491">
    <property type="entry name" value="Ube1_repeat1"/>
    <property type="match status" value="1"/>
</dbReference>
<feature type="region of interest" description="Disordered" evidence="13">
    <location>
        <begin position="69"/>
        <end position="121"/>
    </location>
</feature>
<dbReference type="InterPro" id="IPR018074">
    <property type="entry name" value="UBQ-activ_enz_E1_CS"/>
</dbReference>
<dbReference type="CDD" id="cd01490">
    <property type="entry name" value="Ube1_repeat2"/>
    <property type="match status" value="1"/>
</dbReference>
<dbReference type="GO" id="GO:0006974">
    <property type="term" value="P:DNA damage response"/>
    <property type="evidence" value="ECO:0007669"/>
    <property type="project" value="TreeGrafter"/>
</dbReference>
<protein>
    <recommendedName>
        <fullName evidence="6">E1 ubiquitin-activating enzyme</fullName>
        <ecNumber evidence="6">6.2.1.45</ecNumber>
    </recommendedName>
</protein>
<evidence type="ECO:0000256" key="7">
    <source>
        <dbReference type="ARBA" id="ARBA00022598"/>
    </source>
</evidence>
<comment type="subunit">
    <text evidence="5">Monomer.</text>
</comment>
<feature type="transmembrane region" description="Helical" evidence="14">
    <location>
        <begin position="36"/>
        <end position="59"/>
    </location>
</feature>
<keyword evidence="7 12" id="KW-0436">Ligase</keyword>
<dbReference type="InterPro" id="IPR042449">
    <property type="entry name" value="Ub-E1_IAD_1"/>
</dbReference>
<dbReference type="InterPro" id="IPR000011">
    <property type="entry name" value="UBQ/SUMO-activ_enz_E1-like"/>
</dbReference>
<keyword evidence="10 12" id="KW-0067">ATP-binding</keyword>
<dbReference type="InterPro" id="IPR019572">
    <property type="entry name" value="UBA_E1_SCCH"/>
</dbReference>
<feature type="signal peptide" evidence="15">
    <location>
        <begin position="1"/>
        <end position="21"/>
    </location>
</feature>
<dbReference type="InterPro" id="IPR038252">
    <property type="entry name" value="UBA_E1_C_sf"/>
</dbReference>
<dbReference type="InterPro" id="IPR042302">
    <property type="entry name" value="E1_FCCH_sf"/>
</dbReference>
<evidence type="ECO:0000256" key="2">
    <source>
        <dbReference type="ARBA" id="ARBA00002457"/>
    </source>
</evidence>
<dbReference type="InterPro" id="IPR045886">
    <property type="entry name" value="ThiF/MoeB/HesA"/>
</dbReference>
<dbReference type="FunFam" id="2.40.30.180:FF:000001">
    <property type="entry name" value="ubiquitin-like modifier-activating enzyme 1"/>
    <property type="match status" value="1"/>
</dbReference>
<dbReference type="GO" id="GO:0005737">
    <property type="term" value="C:cytoplasm"/>
    <property type="evidence" value="ECO:0007669"/>
    <property type="project" value="TreeGrafter"/>
</dbReference>
<dbReference type="SUPFAM" id="SSF69572">
    <property type="entry name" value="Activating enzymes of the ubiquitin-like proteins"/>
    <property type="match status" value="2"/>
</dbReference>
<dbReference type="Gene3D" id="1.10.10.2660">
    <property type="entry name" value="Ubiquitin-activating enzyme E1, SCCH domain"/>
    <property type="match status" value="1"/>
</dbReference>
<evidence type="ECO:0000256" key="4">
    <source>
        <dbReference type="ARBA" id="ARBA00005673"/>
    </source>
</evidence>
<dbReference type="FunFam" id="3.50.50.80:FF:000003">
    <property type="entry name" value="Ubiquitin-activating enzyme E1 2"/>
    <property type="match status" value="1"/>
</dbReference>